<keyword evidence="6" id="KW-1185">Reference proteome</keyword>
<dbReference type="GO" id="GO:0017158">
    <property type="term" value="P:regulation of calcium ion-dependent exocytosis"/>
    <property type="evidence" value="ECO:0007669"/>
    <property type="project" value="TreeGrafter"/>
</dbReference>
<accession>A0A1B0C8V3</accession>
<feature type="region of interest" description="Disordered" evidence="2">
    <location>
        <begin position="46"/>
        <end position="90"/>
    </location>
</feature>
<sequence length="270" mass="30118">MWKKSGAWFFKGIPKYELPRRDTNISKSFRREEKPIVPRTMKLGVRLNDSSSSEEDTDKVDSTLLQRRQSSLHMGNGSTTRERTHTVSSEATLGSRKMSFGQHSQTLSSTNSQDSATFSLAEWRSQQEGGGLIRTSSILRRGSISSSYSVSESSTGVLSATTISQGCKEPPLGWVELVLNYDESNHSLDCSVIRARDLPPMDSAGLADPFCKINVVSIDGMARQQRNDFLGSLMLGPTSKGRRLKQWRDCVRLPDHCHEQWHCLSADPPH</sequence>
<name>A0A1B0C8V3_LUTLO</name>
<dbReference type="EMBL" id="AJWK01001469">
    <property type="status" value="NOT_ANNOTATED_CDS"/>
    <property type="molecule type" value="Genomic_DNA"/>
</dbReference>
<reference evidence="4" key="2">
    <citation type="journal article" date="2020" name="BMC">
        <title>Leishmania infection induces a limited differential gene expression in the sand fly midgut.</title>
        <authorList>
            <person name="Coutinho-Abreu I.V."/>
            <person name="Serafim T.D."/>
            <person name="Meneses C."/>
            <person name="Kamhawi S."/>
            <person name="Oliveira F."/>
            <person name="Valenzuela J.G."/>
        </authorList>
    </citation>
    <scope>NUCLEOTIDE SEQUENCE</scope>
    <source>
        <strain evidence="4">Jacobina</strain>
        <tissue evidence="4">Midgut</tissue>
    </source>
</reference>
<dbReference type="InterPro" id="IPR000008">
    <property type="entry name" value="C2_dom"/>
</dbReference>
<protein>
    <submittedName>
        <fullName evidence="4">Putative ca2+-dependent phospholipid-binding protein synaptotagmin</fullName>
    </submittedName>
</protein>
<dbReference type="GO" id="GO:0098793">
    <property type="term" value="C:presynapse"/>
    <property type="evidence" value="ECO:0007669"/>
    <property type="project" value="GOC"/>
</dbReference>
<dbReference type="GO" id="GO:0046872">
    <property type="term" value="F:metal ion binding"/>
    <property type="evidence" value="ECO:0007669"/>
    <property type="project" value="UniProtKB-KW"/>
</dbReference>
<evidence type="ECO:0000256" key="2">
    <source>
        <dbReference type="SAM" id="MobiDB-lite"/>
    </source>
</evidence>
<dbReference type="GO" id="GO:0006887">
    <property type="term" value="P:exocytosis"/>
    <property type="evidence" value="ECO:0007669"/>
    <property type="project" value="TreeGrafter"/>
</dbReference>
<dbReference type="SUPFAM" id="SSF49562">
    <property type="entry name" value="C2 domain (Calcium/lipid-binding domain, CaLB)"/>
    <property type="match status" value="1"/>
</dbReference>
<dbReference type="PANTHER" id="PTHR45729:SF6">
    <property type="entry name" value="RABPHILIN, ISOFORM A"/>
    <property type="match status" value="1"/>
</dbReference>
<dbReference type="Gene3D" id="2.60.40.150">
    <property type="entry name" value="C2 domain"/>
    <property type="match status" value="1"/>
</dbReference>
<dbReference type="VEuPathDB" id="VectorBase:LLOJ000375"/>
<reference evidence="6" key="1">
    <citation type="submission" date="2012-05" db="EMBL/GenBank/DDBJ databases">
        <title>Whole Genome Assembly of Lutzomyia longipalpis.</title>
        <authorList>
            <person name="Richards S."/>
            <person name="Qu C."/>
            <person name="Dillon R."/>
            <person name="Worley K."/>
            <person name="Scherer S."/>
            <person name="Batterton M."/>
            <person name="Taylor A."/>
            <person name="Hawes A."/>
            <person name="Hernandez B."/>
            <person name="Kovar C."/>
            <person name="Mandapat C."/>
            <person name="Pham C."/>
            <person name="Qu C."/>
            <person name="Jing C."/>
            <person name="Bess C."/>
            <person name="Bandaranaike D."/>
            <person name="Ngo D."/>
            <person name="Ongeri F."/>
            <person name="Arias F."/>
            <person name="Lara F."/>
            <person name="Weissenberger G."/>
            <person name="Kamau G."/>
            <person name="Han H."/>
            <person name="Shen H."/>
            <person name="Dinh H."/>
            <person name="Khalil I."/>
            <person name="Jones J."/>
            <person name="Shafer J."/>
            <person name="Jayaseelan J."/>
            <person name="Quiroz J."/>
            <person name="Blankenburg K."/>
            <person name="Nguyen L."/>
            <person name="Jackson L."/>
            <person name="Francisco L."/>
            <person name="Tang L.-Y."/>
            <person name="Pu L.-L."/>
            <person name="Perales L."/>
            <person name="Lorensuhewa L."/>
            <person name="Munidasa M."/>
            <person name="Coyle M."/>
            <person name="Taylor M."/>
            <person name="Puazo M."/>
            <person name="Firestine M."/>
            <person name="Scheel M."/>
            <person name="Javaid M."/>
            <person name="Wang M."/>
            <person name="Li M."/>
            <person name="Tabassum N."/>
            <person name="Saada N."/>
            <person name="Osuji N."/>
            <person name="Aqrawi P."/>
            <person name="Fu Q."/>
            <person name="Thornton R."/>
            <person name="Raj R."/>
            <person name="Goodspeed R."/>
            <person name="Mata R."/>
            <person name="Najjar R."/>
            <person name="Gubbala S."/>
            <person name="Lee S."/>
            <person name="Denson S."/>
            <person name="Patil S."/>
            <person name="Macmil S."/>
            <person name="Qi S."/>
            <person name="Matskevitch T."/>
            <person name="Palculict T."/>
            <person name="Mathew T."/>
            <person name="Vee V."/>
            <person name="Velamala V."/>
            <person name="Korchina V."/>
            <person name="Cai W."/>
            <person name="Liu W."/>
            <person name="Dai W."/>
            <person name="Zou X."/>
            <person name="Zhu Y."/>
            <person name="Zhang Y."/>
            <person name="Wu Y.-Q."/>
            <person name="Xin Y."/>
            <person name="Nazarath L."/>
            <person name="Kovar C."/>
            <person name="Han Y."/>
            <person name="Muzny D."/>
            <person name="Gibbs R."/>
        </authorList>
    </citation>
    <scope>NUCLEOTIDE SEQUENCE [LARGE SCALE GENOMIC DNA]</scope>
    <source>
        <strain evidence="6">Jacobina</strain>
    </source>
</reference>
<dbReference type="Pfam" id="PF00168">
    <property type="entry name" value="C2"/>
    <property type="match status" value="1"/>
</dbReference>
<evidence type="ECO:0000313" key="6">
    <source>
        <dbReference type="Proteomes" id="UP000092461"/>
    </source>
</evidence>
<dbReference type="VEuPathDB" id="VectorBase:LLONM1_001437"/>
<evidence type="ECO:0000313" key="5">
    <source>
        <dbReference type="EnsemblMetazoa" id="LLOJ000375-PA"/>
    </source>
</evidence>
<evidence type="ECO:0000259" key="3">
    <source>
        <dbReference type="Pfam" id="PF00168"/>
    </source>
</evidence>
<dbReference type="InterPro" id="IPR043566">
    <property type="entry name" value="Rabphilin/DOC2/Noc2"/>
</dbReference>
<reference evidence="5" key="3">
    <citation type="submission" date="2020-05" db="UniProtKB">
        <authorList>
            <consortium name="EnsemblMetazoa"/>
        </authorList>
    </citation>
    <scope>IDENTIFICATION</scope>
    <source>
        <strain evidence="5">Jacobina</strain>
    </source>
</reference>
<proteinExistence type="predicted"/>
<organism evidence="5 6">
    <name type="scientific">Lutzomyia longipalpis</name>
    <name type="common">Sand fly</name>
    <dbReference type="NCBI Taxonomy" id="7200"/>
    <lineage>
        <taxon>Eukaryota</taxon>
        <taxon>Metazoa</taxon>
        <taxon>Ecdysozoa</taxon>
        <taxon>Arthropoda</taxon>
        <taxon>Hexapoda</taxon>
        <taxon>Insecta</taxon>
        <taxon>Pterygota</taxon>
        <taxon>Neoptera</taxon>
        <taxon>Endopterygota</taxon>
        <taxon>Diptera</taxon>
        <taxon>Nematocera</taxon>
        <taxon>Psychodoidea</taxon>
        <taxon>Psychodidae</taxon>
        <taxon>Lutzomyia</taxon>
        <taxon>Lutzomyia</taxon>
    </lineage>
</organism>
<dbReference type="EnsemblMetazoa" id="LLOJ000375-RA">
    <property type="protein sequence ID" value="LLOJ000375-PA"/>
    <property type="gene ID" value="LLOJ000375"/>
</dbReference>
<keyword evidence="1" id="KW-0479">Metal-binding</keyword>
<evidence type="ECO:0000256" key="1">
    <source>
        <dbReference type="ARBA" id="ARBA00022723"/>
    </source>
</evidence>
<dbReference type="PANTHER" id="PTHR45729">
    <property type="entry name" value="RABPHILIN, ISOFORM A"/>
    <property type="match status" value="1"/>
</dbReference>
<dbReference type="EMBL" id="AJWK01001468">
    <property type="status" value="NOT_ANNOTATED_CDS"/>
    <property type="molecule type" value="Genomic_DNA"/>
</dbReference>
<feature type="domain" description="C2" evidence="3">
    <location>
        <begin position="187"/>
        <end position="218"/>
    </location>
</feature>
<evidence type="ECO:0000313" key="4">
    <source>
        <dbReference type="EMBL" id="MBC1169910.1"/>
    </source>
</evidence>
<dbReference type="Proteomes" id="UP000092461">
    <property type="component" value="Unassembled WGS sequence"/>
</dbReference>
<dbReference type="EMBL" id="GITU01001207">
    <property type="protein sequence ID" value="MBC1169910.1"/>
    <property type="molecule type" value="Transcribed_RNA"/>
</dbReference>
<feature type="compositionally biased region" description="Polar residues" evidence="2">
    <location>
        <begin position="63"/>
        <end position="79"/>
    </location>
</feature>
<dbReference type="InterPro" id="IPR035892">
    <property type="entry name" value="C2_domain_sf"/>
</dbReference>
<dbReference type="GO" id="GO:0061669">
    <property type="term" value="P:spontaneous neurotransmitter secretion"/>
    <property type="evidence" value="ECO:0007669"/>
    <property type="project" value="TreeGrafter"/>
</dbReference>
<dbReference type="AlphaFoldDB" id="A0A1B0C8V3"/>